<keyword evidence="2" id="KW-1185">Reference proteome</keyword>
<evidence type="ECO:0008006" key="3">
    <source>
        <dbReference type="Google" id="ProtNLM"/>
    </source>
</evidence>
<evidence type="ECO:0000313" key="1">
    <source>
        <dbReference type="EMBL" id="REE96573.1"/>
    </source>
</evidence>
<dbReference type="Gene3D" id="1.10.287.1060">
    <property type="entry name" value="ESAT-6-like"/>
    <property type="match status" value="1"/>
</dbReference>
<name>A0A3D9SRI7_9ACTN</name>
<dbReference type="Proteomes" id="UP000256661">
    <property type="component" value="Unassembled WGS sequence"/>
</dbReference>
<dbReference type="OrthoDB" id="4247883at2"/>
<organism evidence="1 2">
    <name type="scientific">Thermomonospora umbrina</name>
    <dbReference type="NCBI Taxonomy" id="111806"/>
    <lineage>
        <taxon>Bacteria</taxon>
        <taxon>Bacillati</taxon>
        <taxon>Actinomycetota</taxon>
        <taxon>Actinomycetes</taxon>
        <taxon>Streptosporangiales</taxon>
        <taxon>Thermomonosporaceae</taxon>
        <taxon>Thermomonospora</taxon>
    </lineage>
</organism>
<gene>
    <name evidence="1" type="ORF">DFJ69_2011</name>
</gene>
<sequence length="100" mass="10599">MGNGKEMHVYPQALKRSKTGFEDGAATLKGIFERLGTRLSAEGKCWGPDKTGQAFEKDYLPAATEMQKAGPKASEAVGGVAKGIDKMAKNYTTAEDGSTI</sequence>
<accession>A0A3D9SRI7</accession>
<dbReference type="AlphaFoldDB" id="A0A3D9SRI7"/>
<evidence type="ECO:0000313" key="2">
    <source>
        <dbReference type="Proteomes" id="UP000256661"/>
    </source>
</evidence>
<reference evidence="1 2" key="1">
    <citation type="submission" date="2018-08" db="EMBL/GenBank/DDBJ databases">
        <title>Sequencing the genomes of 1000 actinobacteria strains.</title>
        <authorList>
            <person name="Klenk H.-P."/>
        </authorList>
    </citation>
    <scope>NUCLEOTIDE SEQUENCE [LARGE SCALE GENOMIC DNA]</scope>
    <source>
        <strain evidence="1 2">DSM 43927</strain>
    </source>
</reference>
<comment type="caution">
    <text evidence="1">The sequence shown here is derived from an EMBL/GenBank/DDBJ whole genome shotgun (WGS) entry which is preliminary data.</text>
</comment>
<proteinExistence type="predicted"/>
<dbReference type="EMBL" id="QTTT01000001">
    <property type="protein sequence ID" value="REE96573.1"/>
    <property type="molecule type" value="Genomic_DNA"/>
</dbReference>
<protein>
    <recommendedName>
        <fullName evidence="3">WXG100 family type VII secretion target</fullName>
    </recommendedName>
</protein>
<dbReference type="RefSeq" id="WP_116022199.1">
    <property type="nucleotide sequence ID" value="NZ_QTTT01000001.1"/>
</dbReference>